<feature type="compositionally biased region" description="Polar residues" evidence="2">
    <location>
        <begin position="324"/>
        <end position="336"/>
    </location>
</feature>
<feature type="region of interest" description="Disordered" evidence="2">
    <location>
        <begin position="578"/>
        <end position="613"/>
    </location>
</feature>
<evidence type="ECO:0000313" key="5">
    <source>
        <dbReference type="Proteomes" id="UP001470230"/>
    </source>
</evidence>
<organism evidence="4 5">
    <name type="scientific">Tritrichomonas musculus</name>
    <dbReference type="NCBI Taxonomy" id="1915356"/>
    <lineage>
        <taxon>Eukaryota</taxon>
        <taxon>Metamonada</taxon>
        <taxon>Parabasalia</taxon>
        <taxon>Tritrichomonadida</taxon>
        <taxon>Tritrichomonadidae</taxon>
        <taxon>Tritrichomonas</taxon>
    </lineage>
</organism>
<dbReference type="Gene3D" id="3.30.1470.10">
    <property type="entry name" value="Photosystem I PsaD, reaction center subunit II"/>
    <property type="match status" value="1"/>
</dbReference>
<dbReference type="Proteomes" id="UP001470230">
    <property type="component" value="Unassembled WGS sequence"/>
</dbReference>
<dbReference type="PANTHER" id="PTHR21715">
    <property type="entry name" value="RH04127P"/>
    <property type="match status" value="1"/>
</dbReference>
<accession>A0ABR2KLS9</accession>
<feature type="coiled-coil region" evidence="1">
    <location>
        <begin position="198"/>
        <end position="262"/>
    </location>
</feature>
<keyword evidence="5" id="KW-1185">Reference proteome</keyword>
<reference evidence="4 5" key="1">
    <citation type="submission" date="2024-04" db="EMBL/GenBank/DDBJ databases">
        <title>Tritrichomonas musculus Genome.</title>
        <authorList>
            <person name="Alves-Ferreira E."/>
            <person name="Grigg M."/>
            <person name="Lorenzi H."/>
            <person name="Galac M."/>
        </authorList>
    </citation>
    <scope>NUCLEOTIDE SEQUENCE [LARGE SCALE GENOMIC DNA]</scope>
    <source>
        <strain evidence="4 5">EAF2021</strain>
    </source>
</reference>
<dbReference type="PANTHER" id="PTHR21715:SF0">
    <property type="entry name" value="RH04127P"/>
    <property type="match status" value="1"/>
</dbReference>
<name>A0ABR2KLS9_9EUKA</name>
<gene>
    <name evidence="4" type="ORF">M9Y10_029104</name>
</gene>
<keyword evidence="1" id="KW-0175">Coiled coil</keyword>
<dbReference type="InterPro" id="IPR053233">
    <property type="entry name" value="ABRA-related"/>
</dbReference>
<dbReference type="EMBL" id="JAPFFF010000004">
    <property type="protein sequence ID" value="KAK8891882.1"/>
    <property type="molecule type" value="Genomic_DNA"/>
</dbReference>
<proteinExistence type="predicted"/>
<dbReference type="InterPro" id="IPR001202">
    <property type="entry name" value="WW_dom"/>
</dbReference>
<evidence type="ECO:0000256" key="2">
    <source>
        <dbReference type="SAM" id="MobiDB-lite"/>
    </source>
</evidence>
<comment type="caution">
    <text evidence="4">The sequence shown here is derived from an EMBL/GenBank/DDBJ whole genome shotgun (WGS) entry which is preliminary data.</text>
</comment>
<feature type="coiled-coil region" evidence="1">
    <location>
        <begin position="122"/>
        <end position="160"/>
    </location>
</feature>
<feature type="compositionally biased region" description="Basic and acidic residues" evidence="2">
    <location>
        <begin position="311"/>
        <end position="323"/>
    </location>
</feature>
<dbReference type="SUPFAM" id="SSF69989">
    <property type="entry name" value="C-terminal domain of PLC-beta"/>
    <property type="match status" value="1"/>
</dbReference>
<sequence length="650" mass="76208">MNELTSINDEYIIDEYKPKIDPTLSEIQECCKLLGINKVSDPDLEYIAIELLRAPMPKGWKFYRNKTNPSSYFFYNPVTKTIQMQHPLYQNYLELYNSEKQKKTDSYNLNSNCESEEVIDNDKEIEKLKQSHAQKINELKKQQKNELDNLIAELDSNNSKKLKKCVSARDKYQLALQKYVDYSQNNRIMMDNQISDAEKEHSQRLAELKKKNEAEIKEIKEKHNKLKKEAETDLKRFQKGIEKKKEEEMKNFEKKLDEDKISLVHKKFKRKFKFFSSKPIFIKPSRQIIKLKKSKPFSLDIVDEEPESESESERVSSKRDQGQSRRSNSDASSAVSKTEIPPFSFNFNQYTPKKSAADKINDNNQNFNNNNNNCNFNRNSNMNNFENTFIDINIDSDNSSETSSTEVQPLYSPKNKIWLIKESNKIELQMGKTASNLKESLGSTYNAINSEYSVIKETLDKQSMDLNKKSIEYQQKALEINKGLNSAINEIHNMHRMALNTISSLQSSLSPRILYPAFPQTSLTPQPRRSHFMPGTFDSEDEIVNKNKNRIRNRNKNRNKMDEIDDGYEYDYVYEKNKPKKRRPEYEDEYSSLDTSKDFTEFEEPDETDNLKNTTGFRKLKKFTDAFNSAKKAQVKINNNFKRAKQQLYE</sequence>
<evidence type="ECO:0000259" key="3">
    <source>
        <dbReference type="PROSITE" id="PS50020"/>
    </source>
</evidence>
<dbReference type="PROSITE" id="PS50020">
    <property type="entry name" value="WW_DOMAIN_2"/>
    <property type="match status" value="1"/>
</dbReference>
<protein>
    <recommendedName>
        <fullName evidence="3">WW domain-containing protein</fullName>
    </recommendedName>
</protein>
<evidence type="ECO:0000256" key="1">
    <source>
        <dbReference type="SAM" id="Coils"/>
    </source>
</evidence>
<feature type="region of interest" description="Disordered" evidence="2">
    <location>
        <begin position="302"/>
        <end position="336"/>
    </location>
</feature>
<evidence type="ECO:0000313" key="4">
    <source>
        <dbReference type="EMBL" id="KAK8891882.1"/>
    </source>
</evidence>
<feature type="domain" description="WW" evidence="3">
    <location>
        <begin position="54"/>
        <end position="89"/>
    </location>
</feature>